<dbReference type="RefSeq" id="WP_110023439.1">
    <property type="nucleotide sequence ID" value="NZ_PDNZ01000005.1"/>
</dbReference>
<dbReference type="AlphaFoldDB" id="A0A317T501"/>
<dbReference type="InterPro" id="IPR008621">
    <property type="entry name" value="Cbb3-typ_cyt_oxidase_comp"/>
</dbReference>
<gene>
    <name evidence="2" type="ORF">CR164_08190</name>
</gene>
<comment type="caution">
    <text evidence="2">The sequence shown here is derived from an EMBL/GenBank/DDBJ whole genome shotgun (WGS) entry which is preliminary data.</text>
</comment>
<sequence>MNFAVLAYILFTISLVVVLVFIIIYYYNPRRKKEVEAPKHRMLDDDEGR</sequence>
<name>A0A317T501_9CHLB</name>
<organism evidence="2 3">
    <name type="scientific">Prosthecochloris marina</name>
    <dbReference type="NCBI Taxonomy" id="2017681"/>
    <lineage>
        <taxon>Bacteria</taxon>
        <taxon>Pseudomonadati</taxon>
        <taxon>Chlorobiota</taxon>
        <taxon>Chlorobiia</taxon>
        <taxon>Chlorobiales</taxon>
        <taxon>Chlorobiaceae</taxon>
        <taxon>Prosthecochloris</taxon>
    </lineage>
</organism>
<protein>
    <submittedName>
        <fullName evidence="2">CcoQ/FixQ family Cbb3-type cytochrome c oxidase assembly chaperone</fullName>
    </submittedName>
</protein>
<evidence type="ECO:0000313" key="3">
    <source>
        <dbReference type="Proteomes" id="UP000246278"/>
    </source>
</evidence>
<reference evidence="3" key="1">
    <citation type="submission" date="2017-10" db="EMBL/GenBank/DDBJ databases">
        <authorList>
            <person name="Gaisin V.A."/>
            <person name="Rysina M.S."/>
            <person name="Grouzdev D.S."/>
        </authorList>
    </citation>
    <scope>NUCLEOTIDE SEQUENCE [LARGE SCALE GENOMIC DNA]</scope>
    <source>
        <strain evidence="3">V1</strain>
    </source>
</reference>
<keyword evidence="3" id="KW-1185">Reference proteome</keyword>
<keyword evidence="1" id="KW-0472">Membrane</keyword>
<dbReference type="Pfam" id="PF05545">
    <property type="entry name" value="FixQ"/>
    <property type="match status" value="1"/>
</dbReference>
<evidence type="ECO:0000256" key="1">
    <source>
        <dbReference type="SAM" id="Phobius"/>
    </source>
</evidence>
<keyword evidence="1" id="KW-0812">Transmembrane</keyword>
<feature type="transmembrane region" description="Helical" evidence="1">
    <location>
        <begin position="6"/>
        <end position="27"/>
    </location>
</feature>
<keyword evidence="1" id="KW-1133">Transmembrane helix</keyword>
<accession>A0A317T501</accession>
<proteinExistence type="predicted"/>
<dbReference type="Proteomes" id="UP000246278">
    <property type="component" value="Unassembled WGS sequence"/>
</dbReference>
<dbReference type="EMBL" id="PDNZ01000005">
    <property type="protein sequence ID" value="PWW81792.1"/>
    <property type="molecule type" value="Genomic_DNA"/>
</dbReference>
<evidence type="ECO:0000313" key="2">
    <source>
        <dbReference type="EMBL" id="PWW81792.1"/>
    </source>
</evidence>